<evidence type="ECO:0000313" key="6">
    <source>
        <dbReference type="EMBL" id="AES86892.2"/>
    </source>
</evidence>
<dbReference type="GO" id="GO:0006952">
    <property type="term" value="P:defense response"/>
    <property type="evidence" value="ECO:0007669"/>
    <property type="project" value="UniProtKB-KW"/>
</dbReference>
<dbReference type="Pfam" id="PF00931">
    <property type="entry name" value="NB-ARC"/>
    <property type="match status" value="1"/>
</dbReference>
<dbReference type="Pfam" id="PF01582">
    <property type="entry name" value="TIR"/>
    <property type="match status" value="1"/>
</dbReference>
<accession>G7JP38</accession>
<dbReference type="GO" id="GO:0043531">
    <property type="term" value="F:ADP binding"/>
    <property type="evidence" value="ECO:0007669"/>
    <property type="project" value="InterPro"/>
</dbReference>
<dbReference type="InterPro" id="IPR032675">
    <property type="entry name" value="LRR_dom_sf"/>
</dbReference>
<keyword evidence="4" id="KW-0520">NAD</keyword>
<gene>
    <name evidence="6" type="ordered locus">MTR_4g016610</name>
</gene>
<keyword evidence="8" id="KW-1185">Reference proteome</keyword>
<protein>
    <submittedName>
        <fullName evidence="6">Disease resistance protein (TIR-NBS-LRR class), putative</fullName>
    </submittedName>
</protein>
<proteinExistence type="predicted"/>
<dbReference type="InterPro" id="IPR002182">
    <property type="entry name" value="NB-ARC"/>
</dbReference>
<dbReference type="SUPFAM" id="SSF46785">
    <property type="entry name" value="Winged helix' DNA-binding domain"/>
    <property type="match status" value="1"/>
</dbReference>
<reference evidence="6 8" key="1">
    <citation type="journal article" date="2011" name="Nature">
        <title>The Medicago genome provides insight into the evolution of rhizobial symbioses.</title>
        <authorList>
            <person name="Young N.D."/>
            <person name="Debelle F."/>
            <person name="Oldroyd G.E."/>
            <person name="Geurts R."/>
            <person name="Cannon S.B."/>
            <person name="Udvardi M.K."/>
            <person name="Benedito V.A."/>
            <person name="Mayer K.F."/>
            <person name="Gouzy J."/>
            <person name="Schoof H."/>
            <person name="Van de Peer Y."/>
            <person name="Proost S."/>
            <person name="Cook D.R."/>
            <person name="Meyers B.C."/>
            <person name="Spannagl M."/>
            <person name="Cheung F."/>
            <person name="De Mita S."/>
            <person name="Krishnakumar V."/>
            <person name="Gundlach H."/>
            <person name="Zhou S."/>
            <person name="Mudge J."/>
            <person name="Bharti A.K."/>
            <person name="Murray J.D."/>
            <person name="Naoumkina M.A."/>
            <person name="Rosen B."/>
            <person name="Silverstein K.A."/>
            <person name="Tang H."/>
            <person name="Rombauts S."/>
            <person name="Zhao P.X."/>
            <person name="Zhou P."/>
            <person name="Barbe V."/>
            <person name="Bardou P."/>
            <person name="Bechner M."/>
            <person name="Bellec A."/>
            <person name="Berger A."/>
            <person name="Berges H."/>
            <person name="Bidwell S."/>
            <person name="Bisseling T."/>
            <person name="Choisne N."/>
            <person name="Couloux A."/>
            <person name="Denny R."/>
            <person name="Deshpande S."/>
            <person name="Dai X."/>
            <person name="Doyle J.J."/>
            <person name="Dudez A.M."/>
            <person name="Farmer A.D."/>
            <person name="Fouteau S."/>
            <person name="Franken C."/>
            <person name="Gibelin C."/>
            <person name="Gish J."/>
            <person name="Goldstein S."/>
            <person name="Gonzalez A.J."/>
            <person name="Green P.J."/>
            <person name="Hallab A."/>
            <person name="Hartog M."/>
            <person name="Hua A."/>
            <person name="Humphray S.J."/>
            <person name="Jeong D.H."/>
            <person name="Jing Y."/>
            <person name="Jocker A."/>
            <person name="Kenton S.M."/>
            <person name="Kim D.J."/>
            <person name="Klee K."/>
            <person name="Lai H."/>
            <person name="Lang C."/>
            <person name="Lin S."/>
            <person name="Macmil S.L."/>
            <person name="Magdelenat G."/>
            <person name="Matthews L."/>
            <person name="McCorrison J."/>
            <person name="Monaghan E.L."/>
            <person name="Mun J.H."/>
            <person name="Najar F.Z."/>
            <person name="Nicholson C."/>
            <person name="Noirot C."/>
            <person name="O'Bleness M."/>
            <person name="Paule C.R."/>
            <person name="Poulain J."/>
            <person name="Prion F."/>
            <person name="Qin B."/>
            <person name="Qu C."/>
            <person name="Retzel E.F."/>
            <person name="Riddle C."/>
            <person name="Sallet E."/>
            <person name="Samain S."/>
            <person name="Samson N."/>
            <person name="Sanders I."/>
            <person name="Saurat O."/>
            <person name="Scarpelli C."/>
            <person name="Schiex T."/>
            <person name="Segurens B."/>
            <person name="Severin A.J."/>
            <person name="Sherrier D.J."/>
            <person name="Shi R."/>
            <person name="Sims S."/>
            <person name="Singer S.R."/>
            <person name="Sinharoy S."/>
            <person name="Sterck L."/>
            <person name="Viollet A."/>
            <person name="Wang B.B."/>
            <person name="Wang K."/>
            <person name="Wang M."/>
            <person name="Wang X."/>
            <person name="Warfsmann J."/>
            <person name="Weissenbach J."/>
            <person name="White D.D."/>
            <person name="White J.D."/>
            <person name="Wiley G.B."/>
            <person name="Wincker P."/>
            <person name="Xing Y."/>
            <person name="Yang L."/>
            <person name="Yao Z."/>
            <person name="Ying F."/>
            <person name="Zhai J."/>
            <person name="Zhou L."/>
            <person name="Zuber A."/>
            <person name="Denarie J."/>
            <person name="Dixon R.A."/>
            <person name="May G.D."/>
            <person name="Schwartz D.C."/>
            <person name="Rogers J."/>
            <person name="Quetier F."/>
            <person name="Town C.D."/>
            <person name="Roe B.A."/>
        </authorList>
    </citation>
    <scope>NUCLEOTIDE SEQUENCE [LARGE SCALE GENOMIC DNA]</scope>
    <source>
        <strain evidence="6">A17</strain>
        <strain evidence="7 8">cv. Jemalong A17</strain>
    </source>
</reference>
<keyword evidence="3" id="KW-0611">Plant defense</keyword>
<dbReference type="InterPro" id="IPR058546">
    <property type="entry name" value="RPS4B/Roq1-like_LRR"/>
</dbReference>
<dbReference type="Gene3D" id="3.40.50.10140">
    <property type="entry name" value="Toll/interleukin-1 receptor homology (TIR) domain"/>
    <property type="match status" value="1"/>
</dbReference>
<dbReference type="Gene3D" id="1.10.8.430">
    <property type="entry name" value="Helical domain of apoptotic protease-activating factors"/>
    <property type="match status" value="1"/>
</dbReference>
<evidence type="ECO:0000313" key="8">
    <source>
        <dbReference type="Proteomes" id="UP000002051"/>
    </source>
</evidence>
<dbReference type="Gene3D" id="3.40.50.300">
    <property type="entry name" value="P-loop containing nucleotide triphosphate hydrolases"/>
    <property type="match status" value="1"/>
</dbReference>
<reference evidence="6 8" key="2">
    <citation type="journal article" date="2014" name="BMC Genomics">
        <title>An improved genome release (version Mt4.0) for the model legume Medicago truncatula.</title>
        <authorList>
            <person name="Tang H."/>
            <person name="Krishnakumar V."/>
            <person name="Bidwell S."/>
            <person name="Rosen B."/>
            <person name="Chan A."/>
            <person name="Zhou S."/>
            <person name="Gentzbittel L."/>
            <person name="Childs K.L."/>
            <person name="Yandell M."/>
            <person name="Gundlach H."/>
            <person name="Mayer K.F."/>
            <person name="Schwartz D.C."/>
            <person name="Town C.D."/>
        </authorList>
    </citation>
    <scope>GENOME REANNOTATION</scope>
    <source>
        <strain evidence="7 8">cv. Jemalong A17</strain>
    </source>
</reference>
<dbReference type="InterPro" id="IPR044974">
    <property type="entry name" value="Disease_R_plants"/>
</dbReference>
<sequence length="1114" mass="127984">MSLMAMRSSSSSFSYGFTYDVFLSFRGTDTRYGFTGNLYEALRVKGIHTFIDDRELQRGDQITPSLLKAIQESKIVIIVFSNHYASSSFCLDELVHIIHCSKENGCLVLPIFYGVEPSHVRYQTGSYGEALAEHEEARKKEKYKDNMEKLQKWEMALKQAANLSGYHFNARTGYEYEFIQMIVTYVSNKINHTPLHVADYPVGLEPRVLKLYSLLDIGSNDKVQMLGIYGTGGMGKTTLGKAIYNFIAHQFECLCFLPNVRENSTKVDGLEYLQSKVLFKTIGLEIRFGDISEGIPIIKKRLQRKKVLLILDDIDKLKQLQVLAGEPDWFGLGSRVIITTRDKHLLKCHGIDITYEVDGLNENEALQLLRWKAFKNSTVNPSYEGILNRVVTYASGLPLALEVVGSNLFGKDIEKWKSLLDEYERIPNKEIQKILIVSFNNLGEYEQSVFLDIACCFKGYSLDEVEYILCAHYGYCMKYHIGKLVDKSLIKIQLSRVTLHDLIEIMGKEIVRKESVIEPGKRTRLWFCEDIVRVLKENTGTGNTEIIHLDFSSIKEVVDWNGKAFKKMKILKTLVIKSGHFSKAPVYFPSTLRVLEWQRYPSQCLPSSIFNKKFENLKILKFDYCEYLIDTPDVSCLPNLEKISFQSCKNLVTIHNSTGFLNKLKFLSVEGCCKLRYFPPLELISLENLQISRCKSLQSFPKILGKIENLKYLSIYGTSIKGFPVSFQNLTGLCNISIEGHGMFRLPSFILKMPKLSSISVNGYSHLLPKKNDKLSFLVSSTVKYLDLIRNNLSDECLPILLRLFANVTYLYLSGNNFKILPECLKECRFLWSLQLNECKSLQEIRGIPPTLKNMSALRCGSLNSSSRSMLVNQQLHEGGETKFCFPSSRTETIPKWFEHQSKQPTISFWYRNNFPSIALFFSTKWMHNKDSNSIDTKFRGIVPDHTYLYDLNLAMRVSKSCRRKLKSKLVKDILKTEWIHAEIRFEFKSNENEVMKSLSTLVGIHMFKKDNNMEDIKFTDPYRKRKFNEYLSTSLSLIPTTTEKDKNVSKEVKKSNSVQRKLEQRKKDLQLDTLIEEQFGGGRFYILEGKELELYVKKLQKKKGNGAAALLSC</sequence>
<dbReference type="PROSITE" id="PS50104">
    <property type="entry name" value="TIR"/>
    <property type="match status" value="1"/>
</dbReference>
<dbReference type="FunFam" id="3.40.50.10140:FF:000007">
    <property type="entry name" value="Disease resistance protein (TIR-NBS-LRR class)"/>
    <property type="match status" value="1"/>
</dbReference>
<evidence type="ECO:0000256" key="2">
    <source>
        <dbReference type="ARBA" id="ARBA00022737"/>
    </source>
</evidence>
<organism evidence="6 8">
    <name type="scientific">Medicago truncatula</name>
    <name type="common">Barrel medic</name>
    <name type="synonym">Medicago tribuloides</name>
    <dbReference type="NCBI Taxonomy" id="3880"/>
    <lineage>
        <taxon>Eukaryota</taxon>
        <taxon>Viridiplantae</taxon>
        <taxon>Streptophyta</taxon>
        <taxon>Embryophyta</taxon>
        <taxon>Tracheophyta</taxon>
        <taxon>Spermatophyta</taxon>
        <taxon>Magnoliopsida</taxon>
        <taxon>eudicotyledons</taxon>
        <taxon>Gunneridae</taxon>
        <taxon>Pentapetalae</taxon>
        <taxon>rosids</taxon>
        <taxon>fabids</taxon>
        <taxon>Fabales</taxon>
        <taxon>Fabaceae</taxon>
        <taxon>Papilionoideae</taxon>
        <taxon>50 kb inversion clade</taxon>
        <taxon>NPAAA clade</taxon>
        <taxon>Hologalegina</taxon>
        <taxon>IRL clade</taxon>
        <taxon>Trifolieae</taxon>
        <taxon>Medicago</taxon>
    </lineage>
</organism>
<dbReference type="EMBL" id="CM001220">
    <property type="protein sequence ID" value="AES86892.2"/>
    <property type="molecule type" value="Genomic_DNA"/>
</dbReference>
<dbReference type="Pfam" id="PF23286">
    <property type="entry name" value="LRR_13"/>
    <property type="match status" value="1"/>
</dbReference>
<reference evidence="7" key="3">
    <citation type="submission" date="2015-04" db="UniProtKB">
        <authorList>
            <consortium name="EnsemblPlants"/>
        </authorList>
    </citation>
    <scope>IDENTIFICATION</scope>
    <source>
        <strain evidence="7">cv. Jemalong A17</strain>
    </source>
</reference>
<dbReference type="SUPFAM" id="SSF52058">
    <property type="entry name" value="L domain-like"/>
    <property type="match status" value="1"/>
</dbReference>
<dbReference type="InterPro" id="IPR042197">
    <property type="entry name" value="Apaf_helical"/>
</dbReference>
<dbReference type="InterPro" id="IPR036390">
    <property type="entry name" value="WH_DNA-bd_sf"/>
</dbReference>
<dbReference type="SUPFAM" id="SSF52200">
    <property type="entry name" value="Toll/Interleukin receptor TIR domain"/>
    <property type="match status" value="1"/>
</dbReference>
<feature type="domain" description="TIR" evidence="5">
    <location>
        <begin position="17"/>
        <end position="190"/>
    </location>
</feature>
<dbReference type="PANTHER" id="PTHR11017">
    <property type="entry name" value="LEUCINE-RICH REPEAT-CONTAINING PROTEIN"/>
    <property type="match status" value="1"/>
</dbReference>
<dbReference type="AlphaFoldDB" id="G7JP38"/>
<evidence type="ECO:0000256" key="3">
    <source>
        <dbReference type="ARBA" id="ARBA00022821"/>
    </source>
</evidence>
<dbReference type="Gene3D" id="3.80.10.10">
    <property type="entry name" value="Ribonuclease Inhibitor"/>
    <property type="match status" value="1"/>
</dbReference>
<dbReference type="Proteomes" id="UP000002051">
    <property type="component" value="Chromosome 4"/>
</dbReference>
<dbReference type="PaxDb" id="3880-AES86892"/>
<name>G7JP38_MEDTR</name>
<dbReference type="InterPro" id="IPR000157">
    <property type="entry name" value="TIR_dom"/>
</dbReference>
<accession>A0A0C3WSC4</accession>
<evidence type="ECO:0000259" key="5">
    <source>
        <dbReference type="PROSITE" id="PS50104"/>
    </source>
</evidence>
<dbReference type="InterPro" id="IPR042563">
    <property type="entry name" value="Ribosomal_protein_eS8_euk"/>
</dbReference>
<dbReference type="SUPFAM" id="SSF52540">
    <property type="entry name" value="P-loop containing nucleoside triphosphate hydrolases"/>
    <property type="match status" value="1"/>
</dbReference>
<evidence type="ECO:0000313" key="7">
    <source>
        <dbReference type="EnsemblPlants" id="AES86892"/>
    </source>
</evidence>
<dbReference type="InterPro" id="IPR058192">
    <property type="entry name" value="WHD_ROQ1-like"/>
</dbReference>
<dbReference type="EnsemblPlants" id="AES86892">
    <property type="protein sequence ID" value="AES86892"/>
    <property type="gene ID" value="MTR_4g016610"/>
</dbReference>
<dbReference type="Gene3D" id="1.10.168.20">
    <property type="entry name" value="Ribosomal protein S8e, subdomain"/>
    <property type="match status" value="1"/>
</dbReference>
<evidence type="ECO:0000256" key="1">
    <source>
        <dbReference type="ARBA" id="ARBA00022614"/>
    </source>
</evidence>
<dbReference type="InterPro" id="IPR035897">
    <property type="entry name" value="Toll_tir_struct_dom_sf"/>
</dbReference>
<dbReference type="SMART" id="SM00255">
    <property type="entry name" value="TIR"/>
    <property type="match status" value="1"/>
</dbReference>
<dbReference type="PANTHER" id="PTHR11017:SF219">
    <property type="entry name" value="ARCHAEAL ATPASE"/>
    <property type="match status" value="1"/>
</dbReference>
<dbReference type="PRINTS" id="PR00364">
    <property type="entry name" value="DISEASERSIST"/>
</dbReference>
<keyword evidence="2" id="KW-0677">Repeat</keyword>
<dbReference type="GO" id="GO:0007165">
    <property type="term" value="P:signal transduction"/>
    <property type="evidence" value="ECO:0007669"/>
    <property type="project" value="InterPro"/>
</dbReference>
<evidence type="ECO:0000256" key="4">
    <source>
        <dbReference type="ARBA" id="ARBA00023027"/>
    </source>
</evidence>
<keyword evidence="1" id="KW-0433">Leucine-rich repeat</keyword>
<dbReference type="InterPro" id="IPR027417">
    <property type="entry name" value="P-loop_NTPase"/>
</dbReference>
<dbReference type="HOGENOM" id="CLU_001561_5_1_1"/>
<dbReference type="Pfam" id="PF23282">
    <property type="entry name" value="WHD_ROQ1"/>
    <property type="match status" value="1"/>
</dbReference>